<comment type="caution">
    <text evidence="1">The sequence shown here is derived from an EMBL/GenBank/DDBJ whole genome shotgun (WGS) entry which is preliminary data.</text>
</comment>
<evidence type="ECO:0000313" key="2">
    <source>
        <dbReference type="Proteomes" id="UP000309997"/>
    </source>
</evidence>
<accession>A0ACC4ARL4</accession>
<organism evidence="1 2">
    <name type="scientific">Populus alba</name>
    <name type="common">White poplar</name>
    <dbReference type="NCBI Taxonomy" id="43335"/>
    <lineage>
        <taxon>Eukaryota</taxon>
        <taxon>Viridiplantae</taxon>
        <taxon>Streptophyta</taxon>
        <taxon>Embryophyta</taxon>
        <taxon>Tracheophyta</taxon>
        <taxon>Spermatophyta</taxon>
        <taxon>Magnoliopsida</taxon>
        <taxon>eudicotyledons</taxon>
        <taxon>Gunneridae</taxon>
        <taxon>Pentapetalae</taxon>
        <taxon>rosids</taxon>
        <taxon>fabids</taxon>
        <taxon>Malpighiales</taxon>
        <taxon>Salicaceae</taxon>
        <taxon>Saliceae</taxon>
        <taxon>Populus</taxon>
    </lineage>
</organism>
<gene>
    <name evidence="1" type="ORF">D5086_031305</name>
</gene>
<reference evidence="1 2" key="1">
    <citation type="journal article" date="2024" name="Plant Biotechnol. J.">
        <title>Genome and CRISPR/Cas9 system of a widespread forest tree (Populus alba) in the world.</title>
        <authorList>
            <person name="Liu Y.J."/>
            <person name="Jiang P.F."/>
            <person name="Han X.M."/>
            <person name="Li X.Y."/>
            <person name="Wang H.M."/>
            <person name="Wang Y.J."/>
            <person name="Wang X.X."/>
            <person name="Zeng Q.Y."/>
        </authorList>
    </citation>
    <scope>NUCLEOTIDE SEQUENCE [LARGE SCALE GENOMIC DNA]</scope>
    <source>
        <strain evidence="2">cv. PAL-ZL1</strain>
    </source>
</reference>
<dbReference type="EMBL" id="RCHU02000017">
    <property type="protein sequence ID" value="KAL3568654.1"/>
    <property type="molecule type" value="Genomic_DNA"/>
</dbReference>
<protein>
    <submittedName>
        <fullName evidence="1">Uncharacterized protein</fullName>
    </submittedName>
</protein>
<keyword evidence="2" id="KW-1185">Reference proteome</keyword>
<name>A0ACC4ARL4_POPAL</name>
<sequence>MSLILSSEPHRNALQKVLNEVYVPQDIEHKTMEHLVGRIHATNYLYFTSDELDAEGTGHNKPLYITVRCKDCLVGKVLVDNGSALNVLPKHILEEMPIDESHMKPSTMMARAYDGSPRPILGTLEVELYVGPQMFLVTLQVMDIHPSYSMLLGRPWIHAAGAVASSLHQCLKYIMNGMLVTVRAEEAIAMTKNVAVPFIEAEDCKDNNIHAFEIVNADWVPENTVLRRPRISEAARMARANPTRKRKADQRFGLGYQPNQEDYRWAADRRRTRRMARIKGRDLEEEQLEIPPLSVSFPRAAYIVQHDKGAESLGLELANMSINTLEGKEKEKGDAKEIAGKEDEVLPQLTIHTLEEVSAKTCVRKLAQGEKFQNWVTQEAPMVFKMNPESGSLTTSHTSSIKNKWPNLNEHEISMEEEEWDESNISEFTRLVEQQEQTWKPATEELETINVGNGQLRKELKIVL</sequence>
<proteinExistence type="predicted"/>
<evidence type="ECO:0000313" key="1">
    <source>
        <dbReference type="EMBL" id="KAL3568654.1"/>
    </source>
</evidence>
<dbReference type="Proteomes" id="UP000309997">
    <property type="component" value="Unassembled WGS sequence"/>
</dbReference>